<dbReference type="EC" id="2.7.8.5" evidence="4 15"/>
<feature type="transmembrane region" description="Helical" evidence="17">
    <location>
        <begin position="73"/>
        <end position="106"/>
    </location>
</feature>
<keyword evidence="9 17" id="KW-1133">Transmembrane helix</keyword>
<dbReference type="InterPro" id="IPR048254">
    <property type="entry name" value="CDP_ALCOHOL_P_TRANSF_CS"/>
</dbReference>
<evidence type="ECO:0000256" key="12">
    <source>
        <dbReference type="ARBA" id="ARBA00023209"/>
    </source>
</evidence>
<comment type="catalytic activity">
    <reaction evidence="14">
        <text>a CDP-1,2-diacyl-sn-glycerol + sn-glycerol 3-phosphate = a 1,2-diacyl-sn-glycero-3-phospho-(1'-sn-glycero-3'-phosphate) + CMP + H(+)</text>
        <dbReference type="Rhea" id="RHEA:12593"/>
        <dbReference type="ChEBI" id="CHEBI:15378"/>
        <dbReference type="ChEBI" id="CHEBI:57597"/>
        <dbReference type="ChEBI" id="CHEBI:58332"/>
        <dbReference type="ChEBI" id="CHEBI:60110"/>
        <dbReference type="ChEBI" id="CHEBI:60377"/>
        <dbReference type="EC" id="2.7.8.5"/>
    </reaction>
</comment>
<evidence type="ECO:0000256" key="8">
    <source>
        <dbReference type="ARBA" id="ARBA00022692"/>
    </source>
</evidence>
<keyword evidence="8 17" id="KW-0812">Transmembrane</keyword>
<evidence type="ECO:0000256" key="9">
    <source>
        <dbReference type="ARBA" id="ARBA00022989"/>
    </source>
</evidence>
<dbReference type="GO" id="GO:0008444">
    <property type="term" value="F:CDP-diacylglycerol-glycerol-3-phosphate 3-phosphatidyltransferase activity"/>
    <property type="evidence" value="ECO:0007669"/>
    <property type="project" value="UniProtKB-UniRule"/>
</dbReference>
<dbReference type="InterPro" id="IPR043130">
    <property type="entry name" value="CDP-OH_PTrfase_TM_dom"/>
</dbReference>
<protein>
    <recommendedName>
        <fullName evidence="5 15">CDP-diacylglycerol--glycerol-3-phosphate 3-phosphatidyltransferase</fullName>
        <ecNumber evidence="4 15">2.7.8.5</ecNumber>
    </recommendedName>
</protein>
<evidence type="ECO:0000256" key="10">
    <source>
        <dbReference type="ARBA" id="ARBA00023098"/>
    </source>
</evidence>
<evidence type="ECO:0000256" key="3">
    <source>
        <dbReference type="ARBA" id="ARBA00010441"/>
    </source>
</evidence>
<feature type="transmembrane region" description="Helical" evidence="17">
    <location>
        <begin position="127"/>
        <end position="146"/>
    </location>
</feature>
<dbReference type="PROSITE" id="PS00379">
    <property type="entry name" value="CDP_ALCOHOL_P_TRANSF"/>
    <property type="match status" value="1"/>
</dbReference>
<proteinExistence type="inferred from homology"/>
<dbReference type="Gene3D" id="1.20.120.1760">
    <property type="match status" value="1"/>
</dbReference>
<keyword evidence="10" id="KW-0443">Lipid metabolism</keyword>
<dbReference type="Pfam" id="PF01066">
    <property type="entry name" value="CDP-OH_P_transf"/>
    <property type="match status" value="1"/>
</dbReference>
<evidence type="ECO:0000256" key="16">
    <source>
        <dbReference type="RuleBase" id="RU003750"/>
    </source>
</evidence>
<evidence type="ECO:0000256" key="13">
    <source>
        <dbReference type="ARBA" id="ARBA00023264"/>
    </source>
</evidence>
<evidence type="ECO:0000256" key="2">
    <source>
        <dbReference type="ARBA" id="ARBA00005042"/>
    </source>
</evidence>
<dbReference type="GO" id="GO:0016020">
    <property type="term" value="C:membrane"/>
    <property type="evidence" value="ECO:0007669"/>
    <property type="project" value="UniProtKB-SubCell"/>
</dbReference>
<dbReference type="GO" id="GO:0046474">
    <property type="term" value="P:glycerophospholipid biosynthetic process"/>
    <property type="evidence" value="ECO:0007669"/>
    <property type="project" value="TreeGrafter"/>
</dbReference>
<dbReference type="PANTHER" id="PTHR14269">
    <property type="entry name" value="CDP-DIACYLGLYCEROL--GLYCEROL-3-PHOSPHATE 3-PHOSPHATIDYLTRANSFERASE-RELATED"/>
    <property type="match status" value="1"/>
</dbReference>
<evidence type="ECO:0000256" key="17">
    <source>
        <dbReference type="SAM" id="Phobius"/>
    </source>
</evidence>
<dbReference type="InterPro" id="IPR050324">
    <property type="entry name" value="CDP-alcohol_PTase-I"/>
</dbReference>
<keyword evidence="11 17" id="KW-0472">Membrane</keyword>
<name>A0A7V4WTT0_CALAY</name>
<feature type="transmembrane region" description="Helical" evidence="17">
    <location>
        <begin position="158"/>
        <end position="183"/>
    </location>
</feature>
<evidence type="ECO:0000256" key="1">
    <source>
        <dbReference type="ARBA" id="ARBA00004141"/>
    </source>
</evidence>
<dbReference type="InterPro" id="IPR000462">
    <property type="entry name" value="CDP-OH_P_trans"/>
</dbReference>
<evidence type="ECO:0000256" key="15">
    <source>
        <dbReference type="NCBIfam" id="TIGR00560"/>
    </source>
</evidence>
<keyword evidence="7 16" id="KW-0808">Transferase</keyword>
<gene>
    <name evidence="18" type="primary">pgsA</name>
    <name evidence="18" type="ORF">ENK44_02085</name>
</gene>
<sequence length="203" mass="23590">MNFTIPNQLTLIRIALTPLFAFYFLQGKAESTLIATIIFFVASFTDWYDGYIARRFNLITRWGQFMDPLADKILISTVLVCFAIQDLVFWWMILVIVIRDAIVTFLRSFALSIGKPIITSVLAKWKTFLQMFATFAILVYINFPQLPSIHLADAENPWLLWTTLLFSVVVLLTTISGIQYLIVNREHLVALWQRLFKELERDD</sequence>
<keyword evidence="13" id="KW-1208">Phospholipid metabolism</keyword>
<evidence type="ECO:0000256" key="4">
    <source>
        <dbReference type="ARBA" id="ARBA00013170"/>
    </source>
</evidence>
<evidence type="ECO:0000256" key="7">
    <source>
        <dbReference type="ARBA" id="ARBA00022679"/>
    </source>
</evidence>
<dbReference type="NCBIfam" id="TIGR00560">
    <property type="entry name" value="pgsA"/>
    <property type="match status" value="1"/>
</dbReference>
<evidence type="ECO:0000313" key="18">
    <source>
        <dbReference type="EMBL" id="HGY54470.1"/>
    </source>
</evidence>
<keyword evidence="12" id="KW-0594">Phospholipid biosynthesis</keyword>
<comment type="similarity">
    <text evidence="3 16">Belongs to the CDP-alcohol phosphatidyltransferase class-I family.</text>
</comment>
<dbReference type="PIRSF" id="PIRSF000847">
    <property type="entry name" value="Phos_ph_gly_syn"/>
    <property type="match status" value="1"/>
</dbReference>
<comment type="pathway">
    <text evidence="2">Phospholipid metabolism; phosphatidylglycerol biosynthesis; phosphatidylglycerol from CDP-diacylglycerol: step 1/2.</text>
</comment>
<keyword evidence="6" id="KW-0444">Lipid biosynthesis</keyword>
<dbReference type="EMBL" id="DRQG01000020">
    <property type="protein sequence ID" value="HGY54470.1"/>
    <property type="molecule type" value="Genomic_DNA"/>
</dbReference>
<dbReference type="PANTHER" id="PTHR14269:SF62">
    <property type="entry name" value="CDP-DIACYLGLYCEROL--GLYCEROL-3-PHOSPHATE 3-PHOSPHATIDYLTRANSFERASE 1, CHLOROPLASTIC"/>
    <property type="match status" value="1"/>
</dbReference>
<dbReference type="AlphaFoldDB" id="A0A7V4WTT0"/>
<organism evidence="18">
    <name type="scientific">Caldithrix abyssi</name>
    <dbReference type="NCBI Taxonomy" id="187145"/>
    <lineage>
        <taxon>Bacteria</taxon>
        <taxon>Pseudomonadati</taxon>
        <taxon>Calditrichota</taxon>
        <taxon>Calditrichia</taxon>
        <taxon>Calditrichales</taxon>
        <taxon>Calditrichaceae</taxon>
        <taxon>Caldithrix</taxon>
    </lineage>
</organism>
<accession>A0A7V4WTT0</accession>
<reference evidence="18" key="1">
    <citation type="journal article" date="2020" name="mSystems">
        <title>Genome- and Community-Level Interaction Insights into Carbon Utilization and Element Cycling Functions of Hydrothermarchaeota in Hydrothermal Sediment.</title>
        <authorList>
            <person name="Zhou Z."/>
            <person name="Liu Y."/>
            <person name="Xu W."/>
            <person name="Pan J."/>
            <person name="Luo Z.H."/>
            <person name="Li M."/>
        </authorList>
    </citation>
    <scope>NUCLEOTIDE SEQUENCE [LARGE SCALE GENOMIC DNA]</scope>
    <source>
        <strain evidence="18">HyVt-577</strain>
    </source>
</reference>
<comment type="caution">
    <text evidence="18">The sequence shown here is derived from an EMBL/GenBank/DDBJ whole genome shotgun (WGS) entry which is preliminary data.</text>
</comment>
<evidence type="ECO:0000256" key="5">
    <source>
        <dbReference type="ARBA" id="ARBA00014944"/>
    </source>
</evidence>
<evidence type="ECO:0000256" key="14">
    <source>
        <dbReference type="ARBA" id="ARBA00048586"/>
    </source>
</evidence>
<evidence type="ECO:0000256" key="6">
    <source>
        <dbReference type="ARBA" id="ARBA00022516"/>
    </source>
</evidence>
<comment type="subcellular location">
    <subcellularLocation>
        <location evidence="1">Membrane</location>
        <topology evidence="1">Multi-pass membrane protein</topology>
    </subcellularLocation>
</comment>
<dbReference type="InterPro" id="IPR004570">
    <property type="entry name" value="Phosphatidylglycerol_P_synth"/>
</dbReference>
<dbReference type="Proteomes" id="UP000885779">
    <property type="component" value="Unassembled WGS sequence"/>
</dbReference>
<evidence type="ECO:0000256" key="11">
    <source>
        <dbReference type="ARBA" id="ARBA00023136"/>
    </source>
</evidence>